<evidence type="ECO:0000313" key="1">
    <source>
        <dbReference type="EMBL" id="GAH82565.1"/>
    </source>
</evidence>
<dbReference type="EMBL" id="BARU01044906">
    <property type="protein sequence ID" value="GAH82565.1"/>
    <property type="molecule type" value="Genomic_DNA"/>
</dbReference>
<sequence length="73" mass="8525">QLINALKRYYEYVHDREFEDFDLRIIQKLPGHSSSKTTEIYPVGFIDLSYGVNTHVSRTSILSINSPLEDMDF</sequence>
<protein>
    <submittedName>
        <fullName evidence="1">Uncharacterized protein</fullName>
    </submittedName>
</protein>
<gene>
    <name evidence="1" type="ORF">S03H2_68330</name>
</gene>
<name>X1JMA0_9ZZZZ</name>
<reference evidence="1" key="1">
    <citation type="journal article" date="2014" name="Front. Microbiol.">
        <title>High frequency of phylogenetically diverse reductive dehalogenase-homologous genes in deep subseafloor sedimentary metagenomes.</title>
        <authorList>
            <person name="Kawai M."/>
            <person name="Futagami T."/>
            <person name="Toyoda A."/>
            <person name="Takaki Y."/>
            <person name="Nishi S."/>
            <person name="Hori S."/>
            <person name="Arai W."/>
            <person name="Tsubouchi T."/>
            <person name="Morono Y."/>
            <person name="Uchiyama I."/>
            <person name="Ito T."/>
            <person name="Fujiyama A."/>
            <person name="Inagaki F."/>
            <person name="Takami H."/>
        </authorList>
    </citation>
    <scope>NUCLEOTIDE SEQUENCE</scope>
    <source>
        <strain evidence="1">Expedition CK06-06</strain>
    </source>
</reference>
<proteinExistence type="predicted"/>
<accession>X1JMA0</accession>
<dbReference type="AlphaFoldDB" id="X1JMA0"/>
<organism evidence="1">
    <name type="scientific">marine sediment metagenome</name>
    <dbReference type="NCBI Taxonomy" id="412755"/>
    <lineage>
        <taxon>unclassified sequences</taxon>
        <taxon>metagenomes</taxon>
        <taxon>ecological metagenomes</taxon>
    </lineage>
</organism>
<comment type="caution">
    <text evidence="1">The sequence shown here is derived from an EMBL/GenBank/DDBJ whole genome shotgun (WGS) entry which is preliminary data.</text>
</comment>
<feature type="non-terminal residue" evidence="1">
    <location>
        <position position="1"/>
    </location>
</feature>